<dbReference type="InterPro" id="IPR003593">
    <property type="entry name" value="AAA+_ATPase"/>
</dbReference>
<evidence type="ECO:0000256" key="3">
    <source>
        <dbReference type="ARBA" id="ARBA00022840"/>
    </source>
</evidence>
<sequence>MKVQASLQDPTCSNGVVIFTHPPMSATHAWTASPRSFAPMIMPLLDRQALKLAHYADNVGDTQAAALCCEPVTRTTIPAAVLSLVAAIMLGVASQFEHTRSVKPPLLTEIYLLLTIAFDAVRLRTLWGVGYQGHIFKLSTISVVWKLVLLVQEAWPRALGTLEQSYSPEEKVGWINRRMFWWVNPLLFLGSKKDLQADDLFTLNRSLQSGVCSKSFSKISEACYQHITYRTIVLMRGCLVPLIYEKTLSMDPRTAEEYAPVTLMSADIEKIAFGMRYMHEAWGNVIEIALALWLLYRELNYGGLSPILIAVDKLGLDVNSLLVCGATAAAMAPAVGRRQATWVEGIQKRIDVTTYMINSMKSLKLEGLTPWFMDFVQDLRIQEIGYANRFRSFLIYAVSLSFGTSVISPVVGFGIFIALSRSDNGPELTTARAFTTLSLFSVLQNPMSMLLQSVPNLISAVGSIERVRVFLMTENTKEVGFLSSFTSEQTLFPEMENLRDMELNNTEMVNAVEALNWSVGWVSTREPVVKRMTFKIRPSTLTIITGPTGCGKSTLLAGMRGETAVTKGYMKCRYSSAAFCSQDPWLQNGTILSNILGPATYEPRWFREVTQASGLRQDLRSMPLGVQTVVGSKGLSLSGGQKHRVALARALYSRQPLLLLDDIFSGFDADTEKLVIARLFGQGGFCRKHNLTTILATHSKTKLDVKARLASSADYTITLDSKVRFSEKEDSIVSSLPGPSGGDFLPEPVMSDARLSWIVRQSNPDVPHELAAQLETSDASRRTGDVTIYKYYLEMVGILNSVVFFIAVAIFTFSLAFPSR</sequence>
<dbReference type="Gene3D" id="3.40.50.300">
    <property type="entry name" value="P-loop containing nucleotide triphosphate hydrolases"/>
    <property type="match status" value="1"/>
</dbReference>
<evidence type="ECO:0000256" key="6">
    <source>
        <dbReference type="SAM" id="Phobius"/>
    </source>
</evidence>
<dbReference type="VEuPathDB" id="FungiDB:ASPFODRAFT_194610"/>
<organism evidence="8 9">
    <name type="scientific">Aspergillus kawachii</name>
    <name type="common">White koji mold</name>
    <name type="synonym">Aspergillus awamori var. kawachi</name>
    <dbReference type="NCBI Taxonomy" id="1069201"/>
    <lineage>
        <taxon>Eukaryota</taxon>
        <taxon>Fungi</taxon>
        <taxon>Dikarya</taxon>
        <taxon>Ascomycota</taxon>
        <taxon>Pezizomycotina</taxon>
        <taxon>Eurotiomycetes</taxon>
        <taxon>Eurotiomycetidae</taxon>
        <taxon>Eurotiales</taxon>
        <taxon>Aspergillaceae</taxon>
        <taxon>Aspergillus</taxon>
        <taxon>Aspergillus subgen. Circumdati</taxon>
    </lineage>
</organism>
<dbReference type="InterPro" id="IPR027417">
    <property type="entry name" value="P-loop_NTPase"/>
</dbReference>
<protein>
    <submittedName>
        <fullName evidence="8">Multidrug resistance protein</fullName>
    </submittedName>
</protein>
<dbReference type="InterPro" id="IPR050173">
    <property type="entry name" value="ABC_transporter_C-like"/>
</dbReference>
<keyword evidence="4 6" id="KW-1133">Transmembrane helix</keyword>
<evidence type="ECO:0000256" key="1">
    <source>
        <dbReference type="ARBA" id="ARBA00022692"/>
    </source>
</evidence>
<keyword evidence="5 6" id="KW-0472">Membrane</keyword>
<dbReference type="Gene3D" id="1.20.1560.10">
    <property type="entry name" value="ABC transporter type 1, transmembrane domain"/>
    <property type="match status" value="1"/>
</dbReference>
<feature type="domain" description="ABC transporter" evidence="7">
    <location>
        <begin position="498"/>
        <end position="745"/>
    </location>
</feature>
<evidence type="ECO:0000313" key="9">
    <source>
        <dbReference type="Proteomes" id="UP000075230"/>
    </source>
</evidence>
<dbReference type="GO" id="GO:0005524">
    <property type="term" value="F:ATP binding"/>
    <property type="evidence" value="ECO:0007669"/>
    <property type="project" value="UniProtKB-KW"/>
</dbReference>
<dbReference type="GO" id="GO:0016887">
    <property type="term" value="F:ATP hydrolysis activity"/>
    <property type="evidence" value="ECO:0007669"/>
    <property type="project" value="InterPro"/>
</dbReference>
<dbReference type="PANTHER" id="PTHR24223:SF269">
    <property type="entry name" value="ABC MULTIDRUG TRANSPORTER (EUROFUNG)-RELATED"/>
    <property type="match status" value="1"/>
</dbReference>
<dbReference type="PROSITE" id="PS50893">
    <property type="entry name" value="ABC_TRANSPORTER_2"/>
    <property type="match status" value="1"/>
</dbReference>
<dbReference type="PANTHER" id="PTHR24223">
    <property type="entry name" value="ATP-BINDING CASSETTE SUB-FAMILY C"/>
    <property type="match status" value="1"/>
</dbReference>
<comment type="caution">
    <text evidence="8">The sequence shown here is derived from an EMBL/GenBank/DDBJ whole genome shotgun (WGS) entry which is preliminary data.</text>
</comment>
<dbReference type="SUPFAM" id="SSF90123">
    <property type="entry name" value="ABC transporter transmembrane region"/>
    <property type="match status" value="1"/>
</dbReference>
<evidence type="ECO:0000256" key="2">
    <source>
        <dbReference type="ARBA" id="ARBA00022741"/>
    </source>
</evidence>
<gene>
    <name evidence="8" type="ORF">RIB2604_00801670</name>
</gene>
<dbReference type="SMART" id="SM00382">
    <property type="entry name" value="AAA"/>
    <property type="match status" value="1"/>
</dbReference>
<evidence type="ECO:0000256" key="5">
    <source>
        <dbReference type="ARBA" id="ARBA00023136"/>
    </source>
</evidence>
<feature type="transmembrane region" description="Helical" evidence="6">
    <location>
        <begin position="393"/>
        <end position="419"/>
    </location>
</feature>
<dbReference type="GO" id="GO:0016020">
    <property type="term" value="C:membrane"/>
    <property type="evidence" value="ECO:0007669"/>
    <property type="project" value="InterPro"/>
</dbReference>
<dbReference type="Pfam" id="PF00005">
    <property type="entry name" value="ABC_tran"/>
    <property type="match status" value="1"/>
</dbReference>
<evidence type="ECO:0000313" key="8">
    <source>
        <dbReference type="EMBL" id="GAT20695.1"/>
    </source>
</evidence>
<dbReference type="VEuPathDB" id="FungiDB:ASPFODRAFT_50686"/>
<evidence type="ECO:0000259" key="7">
    <source>
        <dbReference type="PROSITE" id="PS50893"/>
    </source>
</evidence>
<keyword evidence="3" id="KW-0067">ATP-binding</keyword>
<reference evidence="8 9" key="1">
    <citation type="journal article" date="2016" name="DNA Res.">
        <title>Genome sequence of Aspergillus luchuensis NBRC 4314.</title>
        <authorList>
            <person name="Yamada O."/>
            <person name="Machida M."/>
            <person name="Hosoyama A."/>
            <person name="Goto M."/>
            <person name="Takahashi T."/>
            <person name="Futagami T."/>
            <person name="Yamagata Y."/>
            <person name="Takeuchi M."/>
            <person name="Kobayashi T."/>
            <person name="Koike H."/>
            <person name="Abe K."/>
            <person name="Asai K."/>
            <person name="Arita M."/>
            <person name="Fujita N."/>
            <person name="Fukuda K."/>
            <person name="Higa K."/>
            <person name="Horikawa H."/>
            <person name="Ishikawa T."/>
            <person name="Jinno K."/>
            <person name="Kato Y."/>
            <person name="Kirimura K."/>
            <person name="Mizutani O."/>
            <person name="Nakasone K."/>
            <person name="Sano M."/>
            <person name="Shiraishi Y."/>
            <person name="Tsukahara M."/>
            <person name="Gomi K."/>
        </authorList>
    </citation>
    <scope>NUCLEOTIDE SEQUENCE [LARGE SCALE GENOMIC DNA]</scope>
    <source>
        <strain evidence="8 9">RIB 2604</strain>
    </source>
</reference>
<dbReference type="AlphaFoldDB" id="A0A146F3M8"/>
<feature type="transmembrane region" description="Helical" evidence="6">
    <location>
        <begin position="791"/>
        <end position="817"/>
    </location>
</feature>
<keyword evidence="1 6" id="KW-0812">Transmembrane</keyword>
<dbReference type="SUPFAM" id="SSF52540">
    <property type="entry name" value="P-loop containing nucleoside triphosphate hydrolases"/>
    <property type="match status" value="1"/>
</dbReference>
<dbReference type="EMBL" id="BCWF01000008">
    <property type="protein sequence ID" value="GAT20695.1"/>
    <property type="molecule type" value="Genomic_DNA"/>
</dbReference>
<dbReference type="GO" id="GO:0042626">
    <property type="term" value="F:ATPase-coupled transmembrane transporter activity"/>
    <property type="evidence" value="ECO:0007669"/>
    <property type="project" value="TreeGrafter"/>
</dbReference>
<accession>A0A146F3M8</accession>
<dbReference type="InterPro" id="IPR036640">
    <property type="entry name" value="ABC1_TM_sf"/>
</dbReference>
<evidence type="ECO:0000256" key="4">
    <source>
        <dbReference type="ARBA" id="ARBA00022989"/>
    </source>
</evidence>
<dbReference type="Proteomes" id="UP000075230">
    <property type="component" value="Unassembled WGS sequence"/>
</dbReference>
<name>A0A146F3M8_ASPKA</name>
<dbReference type="InterPro" id="IPR003439">
    <property type="entry name" value="ABC_transporter-like_ATP-bd"/>
</dbReference>
<reference evidence="9" key="2">
    <citation type="submission" date="2016-02" db="EMBL/GenBank/DDBJ databases">
        <title>Genome sequencing of Aspergillus luchuensis NBRC 4314.</title>
        <authorList>
            <person name="Yamada O."/>
        </authorList>
    </citation>
    <scope>NUCLEOTIDE SEQUENCE [LARGE SCALE GENOMIC DNA]</scope>
    <source>
        <strain evidence="9">RIB 2604</strain>
    </source>
</reference>
<keyword evidence="2" id="KW-0547">Nucleotide-binding</keyword>
<proteinExistence type="predicted"/>